<evidence type="ECO:0000313" key="2">
    <source>
        <dbReference type="Proteomes" id="UP000054549"/>
    </source>
</evidence>
<name>A0A0C2WRM9_AMAMK</name>
<protein>
    <submittedName>
        <fullName evidence="1">Uncharacterized protein</fullName>
    </submittedName>
</protein>
<feature type="non-terminal residue" evidence="1">
    <location>
        <position position="1"/>
    </location>
</feature>
<dbReference type="EMBL" id="KN818316">
    <property type="protein sequence ID" value="KIL59406.1"/>
    <property type="molecule type" value="Genomic_DNA"/>
</dbReference>
<dbReference type="Proteomes" id="UP000054549">
    <property type="component" value="Unassembled WGS sequence"/>
</dbReference>
<gene>
    <name evidence="1" type="ORF">M378DRAFT_58256</name>
</gene>
<dbReference type="InParanoid" id="A0A0C2WRM9"/>
<organism evidence="1 2">
    <name type="scientific">Amanita muscaria (strain Koide BX008)</name>
    <dbReference type="NCBI Taxonomy" id="946122"/>
    <lineage>
        <taxon>Eukaryota</taxon>
        <taxon>Fungi</taxon>
        <taxon>Dikarya</taxon>
        <taxon>Basidiomycota</taxon>
        <taxon>Agaricomycotina</taxon>
        <taxon>Agaricomycetes</taxon>
        <taxon>Agaricomycetidae</taxon>
        <taxon>Agaricales</taxon>
        <taxon>Pluteineae</taxon>
        <taxon>Amanitaceae</taxon>
        <taxon>Amanita</taxon>
    </lineage>
</organism>
<accession>A0A0C2WRM9</accession>
<dbReference type="AlphaFoldDB" id="A0A0C2WRM9"/>
<reference evidence="1 2" key="1">
    <citation type="submission" date="2014-04" db="EMBL/GenBank/DDBJ databases">
        <title>Evolutionary Origins and Diversification of the Mycorrhizal Mutualists.</title>
        <authorList>
            <consortium name="DOE Joint Genome Institute"/>
            <consortium name="Mycorrhizal Genomics Consortium"/>
            <person name="Kohler A."/>
            <person name="Kuo A."/>
            <person name="Nagy L.G."/>
            <person name="Floudas D."/>
            <person name="Copeland A."/>
            <person name="Barry K.W."/>
            <person name="Cichocki N."/>
            <person name="Veneault-Fourrey C."/>
            <person name="LaButti K."/>
            <person name="Lindquist E.A."/>
            <person name="Lipzen A."/>
            <person name="Lundell T."/>
            <person name="Morin E."/>
            <person name="Murat C."/>
            <person name="Riley R."/>
            <person name="Ohm R."/>
            <person name="Sun H."/>
            <person name="Tunlid A."/>
            <person name="Henrissat B."/>
            <person name="Grigoriev I.V."/>
            <person name="Hibbett D.S."/>
            <person name="Martin F."/>
        </authorList>
    </citation>
    <scope>NUCLEOTIDE SEQUENCE [LARGE SCALE GENOMIC DNA]</scope>
    <source>
        <strain evidence="1 2">Koide BX008</strain>
    </source>
</reference>
<dbReference type="HOGENOM" id="CLU_148805_2_0_1"/>
<dbReference type="OrthoDB" id="2669721at2759"/>
<sequence>FWLFGTADTPALPLLNGLVGHGGRLGCRIFCGFPGRLKGKRYYPAALKPDEYDIRESSHDDIDVSKLSSPSVAMYNKALLRVLQATDTNYEQTRKAT</sequence>
<dbReference type="STRING" id="946122.A0A0C2WRM9"/>
<keyword evidence="2" id="KW-1185">Reference proteome</keyword>
<evidence type="ECO:0000313" key="1">
    <source>
        <dbReference type="EMBL" id="KIL59406.1"/>
    </source>
</evidence>
<feature type="non-terminal residue" evidence="1">
    <location>
        <position position="97"/>
    </location>
</feature>
<proteinExistence type="predicted"/>